<comment type="caution">
    <text evidence="2">The sequence shown here is derived from an EMBL/GenBank/DDBJ whole genome shotgun (WGS) entry which is preliminary data.</text>
</comment>
<feature type="domain" description="DUF4142" evidence="1">
    <location>
        <begin position="54"/>
        <end position="184"/>
    </location>
</feature>
<proteinExistence type="predicted"/>
<dbReference type="Proteomes" id="UP000215483">
    <property type="component" value="Unassembled WGS sequence"/>
</dbReference>
<evidence type="ECO:0000313" key="3">
    <source>
        <dbReference type="Proteomes" id="UP000215483"/>
    </source>
</evidence>
<name>A0A233RSL8_STRDA</name>
<organism evidence="2 3">
    <name type="scientific">Streptomyces diastatochromogenes</name>
    <dbReference type="NCBI Taxonomy" id="42236"/>
    <lineage>
        <taxon>Bacteria</taxon>
        <taxon>Bacillati</taxon>
        <taxon>Actinomycetota</taxon>
        <taxon>Actinomycetes</taxon>
        <taxon>Kitasatosporales</taxon>
        <taxon>Streptomycetaceae</taxon>
        <taxon>Streptomyces</taxon>
    </lineage>
</organism>
<sequence>MRFSRGIIGTVFVGGALSATLAALAYPGMLGMQYTSGDPSRVIADTPYGPLTEADRDFVVKVRSAGLWEFPSGEMALQKGTSKAVHTAGQHLVIGHAALDATCRRIAPQLGITLPNQPTPQQQGFVATLKSDSGRQFDSDLANILRVTHGQIFPAIAKIRATTKNTLVRQLANQANDVVLDHITVLENTDLVDFDQVNFQETTPPKLPAAQVTPPAPLPGEPVVALIPPAGVPTNTATPAPAVTPTAG</sequence>
<dbReference type="OrthoDB" id="3674617at2"/>
<gene>
    <name evidence="2" type="ORF">BEK98_44690</name>
</gene>
<accession>A0A233RSL8</accession>
<dbReference type="InterPro" id="IPR025419">
    <property type="entry name" value="DUF4142"/>
</dbReference>
<evidence type="ECO:0000313" key="2">
    <source>
        <dbReference type="EMBL" id="OXY86384.1"/>
    </source>
</evidence>
<dbReference type="RefSeq" id="WP_094222734.1">
    <property type="nucleotide sequence ID" value="NZ_MCGQ01000093.1"/>
</dbReference>
<dbReference type="Pfam" id="PF13628">
    <property type="entry name" value="DUF4142"/>
    <property type="match status" value="1"/>
</dbReference>
<dbReference type="EMBL" id="MCGQ01000093">
    <property type="protein sequence ID" value="OXY86384.1"/>
    <property type="molecule type" value="Genomic_DNA"/>
</dbReference>
<evidence type="ECO:0000259" key="1">
    <source>
        <dbReference type="Pfam" id="PF13628"/>
    </source>
</evidence>
<protein>
    <recommendedName>
        <fullName evidence="1">DUF4142 domain-containing protein</fullName>
    </recommendedName>
</protein>
<reference evidence="2 3" key="1">
    <citation type="submission" date="2016-07" db="EMBL/GenBank/DDBJ databases">
        <title>Draft genome of Streptomyces diastatochromogenes.</title>
        <authorList>
            <person name="Podduturi R."/>
            <person name="Lukassen M.B."/>
            <person name="Clausen N."/>
            <person name="Nielsen J.L."/>
            <person name="Jorgensen N.O."/>
        </authorList>
    </citation>
    <scope>NUCLEOTIDE SEQUENCE [LARGE SCALE GENOMIC DNA]</scope>
    <source>
        <strain evidence="2 3">DSM 40608</strain>
    </source>
</reference>
<dbReference type="AlphaFoldDB" id="A0A233RSL8"/>
<keyword evidence="3" id="KW-1185">Reference proteome</keyword>